<dbReference type="KEGG" id="ehx:EMIHUDRAFT_96809"/>
<evidence type="ECO:0008006" key="3">
    <source>
        <dbReference type="Google" id="ProtNLM"/>
    </source>
</evidence>
<dbReference type="AlphaFoldDB" id="A0A0D3IE78"/>
<reference evidence="1" key="2">
    <citation type="submission" date="2024-10" db="UniProtKB">
        <authorList>
            <consortium name="EnsemblProtists"/>
        </authorList>
    </citation>
    <scope>IDENTIFICATION</scope>
</reference>
<dbReference type="GeneID" id="17255728"/>
<dbReference type="InterPro" id="IPR052514">
    <property type="entry name" value="SAM-dependent_MTase"/>
</dbReference>
<dbReference type="PaxDb" id="2903-EOD09563"/>
<organism evidence="1 2">
    <name type="scientific">Emiliania huxleyi (strain CCMP1516)</name>
    <dbReference type="NCBI Taxonomy" id="280463"/>
    <lineage>
        <taxon>Eukaryota</taxon>
        <taxon>Haptista</taxon>
        <taxon>Haptophyta</taxon>
        <taxon>Prymnesiophyceae</taxon>
        <taxon>Isochrysidales</taxon>
        <taxon>Noelaerhabdaceae</taxon>
        <taxon>Emiliania</taxon>
    </lineage>
</organism>
<dbReference type="HOGENOM" id="CLU_1463851_0_0_1"/>
<dbReference type="Proteomes" id="UP000013827">
    <property type="component" value="Unassembled WGS sequence"/>
</dbReference>
<accession>A0A0D3IE78</accession>
<sequence length="185" mass="20865">MSLLSSNAVPSTWRRLPIVDVGTNDGTDFTMPGSKVGHRVYSFEPSPIVYARMLRNLQQNGISVANDSVGFRSAKAGLFILKIDSQGHEYHVLQGCVQYIRTHPVYYILLEFYPKGLRAVNIEPLTLLQFLHYELGYQCFDLGRNARNHGAMELSAFVTYYGKPDTRIGSYGRFTDLICVNFAVM</sequence>
<dbReference type="SUPFAM" id="SSF53335">
    <property type="entry name" value="S-adenosyl-L-methionine-dependent methyltransferases"/>
    <property type="match status" value="1"/>
</dbReference>
<reference evidence="2" key="1">
    <citation type="journal article" date="2013" name="Nature">
        <title>Pan genome of the phytoplankton Emiliania underpins its global distribution.</title>
        <authorList>
            <person name="Read B.A."/>
            <person name="Kegel J."/>
            <person name="Klute M.J."/>
            <person name="Kuo A."/>
            <person name="Lefebvre S.C."/>
            <person name="Maumus F."/>
            <person name="Mayer C."/>
            <person name="Miller J."/>
            <person name="Monier A."/>
            <person name="Salamov A."/>
            <person name="Young J."/>
            <person name="Aguilar M."/>
            <person name="Claverie J.M."/>
            <person name="Frickenhaus S."/>
            <person name="Gonzalez K."/>
            <person name="Herman E.K."/>
            <person name="Lin Y.C."/>
            <person name="Napier J."/>
            <person name="Ogata H."/>
            <person name="Sarno A.F."/>
            <person name="Shmutz J."/>
            <person name="Schroeder D."/>
            <person name="de Vargas C."/>
            <person name="Verret F."/>
            <person name="von Dassow P."/>
            <person name="Valentin K."/>
            <person name="Van de Peer Y."/>
            <person name="Wheeler G."/>
            <person name="Dacks J.B."/>
            <person name="Delwiche C.F."/>
            <person name="Dyhrman S.T."/>
            <person name="Glockner G."/>
            <person name="John U."/>
            <person name="Richards T."/>
            <person name="Worden A.Z."/>
            <person name="Zhang X."/>
            <person name="Grigoriev I.V."/>
            <person name="Allen A.E."/>
            <person name="Bidle K."/>
            <person name="Borodovsky M."/>
            <person name="Bowler C."/>
            <person name="Brownlee C."/>
            <person name="Cock J.M."/>
            <person name="Elias M."/>
            <person name="Gladyshev V.N."/>
            <person name="Groth M."/>
            <person name="Guda C."/>
            <person name="Hadaegh A."/>
            <person name="Iglesias-Rodriguez M.D."/>
            <person name="Jenkins J."/>
            <person name="Jones B.M."/>
            <person name="Lawson T."/>
            <person name="Leese F."/>
            <person name="Lindquist E."/>
            <person name="Lobanov A."/>
            <person name="Lomsadze A."/>
            <person name="Malik S.B."/>
            <person name="Marsh M.E."/>
            <person name="Mackinder L."/>
            <person name="Mock T."/>
            <person name="Mueller-Roeber B."/>
            <person name="Pagarete A."/>
            <person name="Parker M."/>
            <person name="Probert I."/>
            <person name="Quesneville H."/>
            <person name="Raines C."/>
            <person name="Rensing S.A."/>
            <person name="Riano-Pachon D.M."/>
            <person name="Richier S."/>
            <person name="Rokitta S."/>
            <person name="Shiraiwa Y."/>
            <person name="Soanes D.M."/>
            <person name="van der Giezen M."/>
            <person name="Wahlund T.M."/>
            <person name="Williams B."/>
            <person name="Wilson W."/>
            <person name="Wolfe G."/>
            <person name="Wurch L.L."/>
        </authorList>
    </citation>
    <scope>NUCLEOTIDE SEQUENCE</scope>
</reference>
<proteinExistence type="predicted"/>
<dbReference type="RefSeq" id="XP_005761992.1">
    <property type="nucleotide sequence ID" value="XM_005761935.1"/>
</dbReference>
<dbReference type="Gene3D" id="3.40.50.150">
    <property type="entry name" value="Vaccinia Virus protein VP39"/>
    <property type="match status" value="1"/>
</dbReference>
<keyword evidence="2" id="KW-1185">Reference proteome</keyword>
<dbReference type="EnsemblProtists" id="EOD09563">
    <property type="protein sequence ID" value="EOD09563"/>
    <property type="gene ID" value="EMIHUDRAFT_96809"/>
</dbReference>
<name>A0A0D3IE78_EMIH1</name>
<dbReference type="PANTHER" id="PTHR34203">
    <property type="entry name" value="METHYLTRANSFERASE, FKBM FAMILY PROTEIN"/>
    <property type="match status" value="1"/>
</dbReference>
<dbReference type="InterPro" id="IPR029063">
    <property type="entry name" value="SAM-dependent_MTases_sf"/>
</dbReference>
<evidence type="ECO:0000313" key="2">
    <source>
        <dbReference type="Proteomes" id="UP000013827"/>
    </source>
</evidence>
<evidence type="ECO:0000313" key="1">
    <source>
        <dbReference type="EnsemblProtists" id="EOD09563"/>
    </source>
</evidence>
<dbReference type="PANTHER" id="PTHR34203:SF15">
    <property type="entry name" value="SLL1173 PROTEIN"/>
    <property type="match status" value="1"/>
</dbReference>
<protein>
    <recommendedName>
        <fullName evidence="3">Methyltransferase FkbM domain-containing protein</fullName>
    </recommendedName>
</protein>